<dbReference type="AlphaFoldDB" id="A0A540X261"/>
<keyword evidence="2" id="KW-0479">Metal-binding</keyword>
<dbReference type="GO" id="GO:0005506">
    <property type="term" value="F:iron ion binding"/>
    <property type="evidence" value="ECO:0007669"/>
    <property type="project" value="InterPro"/>
</dbReference>
<comment type="caution">
    <text evidence="3">The sequence shown here is derived from an EMBL/GenBank/DDBJ whole genome shotgun (WGS) entry which is preliminary data.</text>
</comment>
<dbReference type="EMBL" id="VIFM01000045">
    <property type="protein sequence ID" value="TQF15339.1"/>
    <property type="molecule type" value="Genomic_DNA"/>
</dbReference>
<dbReference type="PANTHER" id="PTHR46696:SF1">
    <property type="entry name" value="CYTOCHROME P450 YJIB-RELATED"/>
    <property type="match status" value="1"/>
</dbReference>
<dbReference type="InterPro" id="IPR002397">
    <property type="entry name" value="Cyt_P450_B"/>
</dbReference>
<dbReference type="Pfam" id="PF00067">
    <property type="entry name" value="p450"/>
    <property type="match status" value="1"/>
</dbReference>
<keyword evidence="2" id="KW-0560">Oxidoreductase</keyword>
<evidence type="ECO:0000256" key="1">
    <source>
        <dbReference type="ARBA" id="ARBA00010617"/>
    </source>
</evidence>
<evidence type="ECO:0000313" key="4">
    <source>
        <dbReference type="Proteomes" id="UP000315369"/>
    </source>
</evidence>
<keyword evidence="2" id="KW-0349">Heme</keyword>
<keyword evidence="4" id="KW-1185">Reference proteome</keyword>
<organism evidence="3 4">
    <name type="scientific">Myxococcus llanfairpwllgwyngyllgogerychwyrndrobwllllantysiliogogogochensis</name>
    <dbReference type="NCBI Taxonomy" id="2590453"/>
    <lineage>
        <taxon>Bacteria</taxon>
        <taxon>Pseudomonadati</taxon>
        <taxon>Myxococcota</taxon>
        <taxon>Myxococcia</taxon>
        <taxon>Myxococcales</taxon>
        <taxon>Cystobacterineae</taxon>
        <taxon>Myxococcaceae</taxon>
        <taxon>Myxococcus</taxon>
    </lineage>
</organism>
<comment type="similarity">
    <text evidence="1 2">Belongs to the cytochrome P450 family.</text>
</comment>
<dbReference type="GO" id="GO:0004497">
    <property type="term" value="F:monooxygenase activity"/>
    <property type="evidence" value="ECO:0007669"/>
    <property type="project" value="UniProtKB-KW"/>
</dbReference>
<evidence type="ECO:0000313" key="3">
    <source>
        <dbReference type="EMBL" id="TQF15339.1"/>
    </source>
</evidence>
<dbReference type="InterPro" id="IPR017972">
    <property type="entry name" value="Cyt_P450_CS"/>
</dbReference>
<dbReference type="CDD" id="cd11036">
    <property type="entry name" value="AknT-like"/>
    <property type="match status" value="1"/>
</dbReference>
<dbReference type="PANTHER" id="PTHR46696">
    <property type="entry name" value="P450, PUTATIVE (EUROFUNG)-RELATED"/>
    <property type="match status" value="1"/>
</dbReference>
<dbReference type="OrthoDB" id="9801155at2"/>
<dbReference type="PROSITE" id="PS00086">
    <property type="entry name" value="CYTOCHROME_P450"/>
    <property type="match status" value="1"/>
</dbReference>
<gene>
    <name evidence="3" type="ORF">FJV41_13875</name>
</gene>
<dbReference type="RefSeq" id="WP_141642948.1">
    <property type="nucleotide sequence ID" value="NZ_VIFM01000045.1"/>
</dbReference>
<keyword evidence="2" id="KW-0408">Iron</keyword>
<keyword evidence="2" id="KW-0503">Monooxygenase</keyword>
<evidence type="ECO:0000256" key="2">
    <source>
        <dbReference type="RuleBase" id="RU000461"/>
    </source>
</evidence>
<dbReference type="GO" id="GO:0016705">
    <property type="term" value="F:oxidoreductase activity, acting on paired donors, with incorporation or reduction of molecular oxygen"/>
    <property type="evidence" value="ECO:0007669"/>
    <property type="project" value="InterPro"/>
</dbReference>
<accession>A0A540X261</accession>
<dbReference type="InterPro" id="IPR001128">
    <property type="entry name" value="Cyt_P450"/>
</dbReference>
<reference evidence="3 4" key="1">
    <citation type="submission" date="2019-06" db="EMBL/GenBank/DDBJ databases">
        <authorList>
            <person name="Livingstone P."/>
            <person name="Whitworth D."/>
        </authorList>
    </citation>
    <scope>NUCLEOTIDE SEQUENCE [LARGE SCALE GENOMIC DNA]</scope>
    <source>
        <strain evidence="3 4">AM401</strain>
    </source>
</reference>
<dbReference type="SUPFAM" id="SSF48264">
    <property type="entry name" value="Cytochrome P450"/>
    <property type="match status" value="1"/>
</dbReference>
<sequence length="396" mass="42090">MSPPLDPIAAATHPDPYPFYADLVSRRPLYWDDSLRLWVASSSEAVQAVLTHPSCRVRPVSEPVPRALLGSAPGEVFRRLARMNDGSPHAFARRALVALLRTWEPPQVIEVSGRWTRQLSLSAPSHTLTFLLPVYVLGELLGLSSESIPQVASWTRDFVRCIVPGAHPDTLGPATLAARSLLSVFRSALEAQLAPGSSGGPLAVLAHETASLGPQDSSEVVVANAIGLLLQTHDATAGLLGQALRALFTDSSLLMEVRDDVSLLPSFLDEVLRFESPVQNTRRFLADDAVVAGQAMASGDAVLVVLAAANRDPALHPEPQRFDLHRTHPRALAFGAGAHACPGDGLAKSMAHGALLTLLSSDLRALRAAVLGAAWMPSLNSRIPVFAAAVLPEAQP</sequence>
<protein>
    <submittedName>
        <fullName evidence="3">Cytochrome P450</fullName>
    </submittedName>
</protein>
<dbReference type="GO" id="GO:0020037">
    <property type="term" value="F:heme binding"/>
    <property type="evidence" value="ECO:0007669"/>
    <property type="project" value="InterPro"/>
</dbReference>
<dbReference type="PRINTS" id="PR00359">
    <property type="entry name" value="BP450"/>
</dbReference>
<proteinExistence type="inferred from homology"/>
<dbReference type="Gene3D" id="1.10.630.10">
    <property type="entry name" value="Cytochrome P450"/>
    <property type="match status" value="1"/>
</dbReference>
<dbReference type="InterPro" id="IPR036396">
    <property type="entry name" value="Cyt_P450_sf"/>
</dbReference>
<dbReference type="Proteomes" id="UP000315369">
    <property type="component" value="Unassembled WGS sequence"/>
</dbReference>
<name>A0A540X261_9BACT</name>